<dbReference type="Pfam" id="PF13358">
    <property type="entry name" value="DDE_3"/>
    <property type="match status" value="1"/>
</dbReference>
<dbReference type="InterPro" id="IPR012337">
    <property type="entry name" value="RNaseH-like_sf"/>
</dbReference>
<dbReference type="Pfam" id="PF00665">
    <property type="entry name" value="rve"/>
    <property type="match status" value="1"/>
</dbReference>
<feature type="domain" description="Integrase catalytic" evidence="4">
    <location>
        <begin position="34"/>
        <end position="200"/>
    </location>
</feature>
<keyword evidence="2" id="KW-0479">Metal-binding</keyword>
<dbReference type="InterPro" id="IPR001584">
    <property type="entry name" value="Integrase_cat-core"/>
</dbReference>
<gene>
    <name evidence="5" type="ORF">LAZ67_15000955</name>
</gene>
<dbReference type="InterPro" id="IPR002492">
    <property type="entry name" value="Transposase_Tc1-like"/>
</dbReference>
<dbReference type="CDD" id="cd09272">
    <property type="entry name" value="RNase_HI_RT_Ty1"/>
    <property type="match status" value="1"/>
</dbReference>
<dbReference type="InterPro" id="IPR009057">
    <property type="entry name" value="Homeodomain-like_sf"/>
</dbReference>
<evidence type="ECO:0000259" key="4">
    <source>
        <dbReference type="PROSITE" id="PS50994"/>
    </source>
</evidence>
<dbReference type="InterPro" id="IPR013103">
    <property type="entry name" value="RVT_2"/>
</dbReference>
<dbReference type="Gene3D" id="3.30.420.10">
    <property type="entry name" value="Ribonuclease H-like superfamily/Ribonuclease H"/>
    <property type="match status" value="2"/>
</dbReference>
<reference evidence="5 6" key="1">
    <citation type="submission" date="2022-01" db="EMBL/GenBank/DDBJ databases">
        <title>A chromosomal length assembly of Cordylochernes scorpioides.</title>
        <authorList>
            <person name="Zeh D."/>
            <person name="Zeh J."/>
        </authorList>
    </citation>
    <scope>NUCLEOTIDE SEQUENCE [LARGE SCALE GENOMIC DNA]</scope>
    <source>
        <strain evidence="5">IN4F17</strain>
        <tissue evidence="5">Whole Body</tissue>
    </source>
</reference>
<dbReference type="InterPro" id="IPR036397">
    <property type="entry name" value="RNaseH_sf"/>
</dbReference>
<proteinExistence type="predicted"/>
<sequence length="1329" mass="153513">MNIGEKRSDNQCTVCMESKMKKLPFSISSNKDKRASYPLELIQSDVVGPINPRSKGGSNYFVTFIDGFSHYTVVYFMKNKNEVLEKFKEYKNFVENFHERRIETLRSDNGKEYCNSDFDWLLIKNGIRRQLSVPRTPQQNGVSERMNQTLLSTARCLLTESGIPITFWGDAIHTACYLRNKSPSKAIDNKIPEELWSGRESKIGYLKVFGCKSWCSIDHCHRKSKFSPKAKECVLIGYPEGTKGYKVWDFRNDKIYVTRNVRFSEDIFPCKKPNDSTKGFELDQFSTTSEEEDFYEEQLVHQREEDLQTKINTEEPSTIEEALCGLEATNWSEAIQRELQGLEEKGAWKIVPRPVNKRVIDSRWVFKRKFDSYGNLREYRARLFARGFHQIPNVDFGKKYSPVIKHKSIRFLLALAVEREWNIFQMDVKSAYLNAPLHETVYMELPESSLNHENSSNEVCLLKKSIYRLKQSGHEWNEKLDQILTSIGLERSRMDPCVYFSKDIILGVYVDDLLVTTSSVEAYVKFKSSIQREVDIKDLGEVSDLLSVRIKRNKDSNLELDQTHYIEEILKEYGMEHAKEASTPLDPGMFTEGPEGKEACRAPYQQAIGNSLWLAGMTRPDIAYAVSYLSKFNSSPLQKHWNAVKHLLRYLKKTKDLKLVFSKTGKKLAAFADADWGSDKEDRKSYSGYIFVLGGAAISWCSRNQKCVALSTAEAEYYAMCEAAKEALWFTSFMEELELRMPGHRKRRQFKQTDAFTRGMVIGLKRAGWSIRQIAADTHLGASTVHRLWKRWLEQGNLAIYRNVGATRVTSAHVDRRILRQAVAAPQATCTAILQHVQDTLDHSISTRTISRRLVANGLHSCRPLRRLPLTPPNRRQRLEWCRARSTWMTEWHRVVFSDESRFCLSSDSRRVRVWRRRGERSPLLRIQGTMTAQRCVDDVLRPVTLPYLQGAPNALYQQDNARPHTARISQQAQQDVQMLPWPPYSPDLSPIEHVWDIIGRRLHALQQPRSEDQLWQMVEREWRAIPQDAIRTLIDSLPRRVAACIAVRDVGTQCLDEWLKKKGFVRNPVDPCVYKLKLNEGMIILSLYVDDILTLTENQEVREKCIELLRGHFETKYIGPVSYLLGVNFTRSKGGCVTLTQRAYIKSLLERFNLQEGREVSTRWKPDQNFMMEEDEENCQDLPYRELIGGLLYISQRTRPDIAYAVSQLARYCSKYTRKHWVAAKRILRYLKSSEHLGITYRRTGEQLCAYSDADWGTNLEDRKSTSGYVVMFAGASNPMAKFKANCHRPQHNGGGIHFPIIVSQGSDMDQGVPEPFGYITYIWLSQL</sequence>
<protein>
    <recommendedName>
        <fullName evidence="4">Integrase catalytic domain-containing protein</fullName>
    </recommendedName>
</protein>
<dbReference type="SUPFAM" id="SSF46689">
    <property type="entry name" value="Homeodomain-like"/>
    <property type="match status" value="1"/>
</dbReference>
<dbReference type="EMBL" id="CP092877">
    <property type="protein sequence ID" value="UYV77417.1"/>
    <property type="molecule type" value="Genomic_DNA"/>
</dbReference>
<comment type="subcellular location">
    <subcellularLocation>
        <location evidence="1">Nucleus</location>
    </subcellularLocation>
</comment>
<dbReference type="InterPro" id="IPR039537">
    <property type="entry name" value="Retrotran_Ty1/copia-like"/>
</dbReference>
<dbReference type="InterPro" id="IPR057670">
    <property type="entry name" value="SH3_retrovirus"/>
</dbReference>
<accession>A0ABY6LB01</accession>
<dbReference type="InterPro" id="IPR038717">
    <property type="entry name" value="Tc1-like_DDE_dom"/>
</dbReference>
<evidence type="ECO:0000313" key="5">
    <source>
        <dbReference type="EMBL" id="UYV77417.1"/>
    </source>
</evidence>
<evidence type="ECO:0000313" key="6">
    <source>
        <dbReference type="Proteomes" id="UP001235939"/>
    </source>
</evidence>
<dbReference type="SUPFAM" id="SSF56672">
    <property type="entry name" value="DNA/RNA polymerases"/>
    <property type="match status" value="2"/>
</dbReference>
<dbReference type="InterPro" id="IPR043502">
    <property type="entry name" value="DNA/RNA_pol_sf"/>
</dbReference>
<dbReference type="SUPFAM" id="SSF53098">
    <property type="entry name" value="Ribonuclease H-like"/>
    <property type="match status" value="1"/>
</dbReference>
<dbReference type="Proteomes" id="UP001235939">
    <property type="component" value="Chromosome 15"/>
</dbReference>
<evidence type="ECO:0000256" key="3">
    <source>
        <dbReference type="ARBA" id="ARBA00022801"/>
    </source>
</evidence>
<name>A0ABY6LB01_9ARAC</name>
<keyword evidence="3" id="KW-0378">Hydrolase</keyword>
<evidence type="ECO:0000256" key="1">
    <source>
        <dbReference type="ARBA" id="ARBA00004123"/>
    </source>
</evidence>
<dbReference type="PANTHER" id="PTHR42648:SF28">
    <property type="entry name" value="TRANSPOSON-ENCODED PROTEIN WITH RIBONUCLEASE H-LIKE AND RETROVIRUS ZINC FINGER-LIKE DOMAINS"/>
    <property type="match status" value="1"/>
</dbReference>
<dbReference type="PROSITE" id="PS50994">
    <property type="entry name" value="INTEGRASE"/>
    <property type="match status" value="1"/>
</dbReference>
<organism evidence="5 6">
    <name type="scientific">Cordylochernes scorpioides</name>
    <dbReference type="NCBI Taxonomy" id="51811"/>
    <lineage>
        <taxon>Eukaryota</taxon>
        <taxon>Metazoa</taxon>
        <taxon>Ecdysozoa</taxon>
        <taxon>Arthropoda</taxon>
        <taxon>Chelicerata</taxon>
        <taxon>Arachnida</taxon>
        <taxon>Pseudoscorpiones</taxon>
        <taxon>Cheliferoidea</taxon>
        <taxon>Chernetidae</taxon>
        <taxon>Cordylochernes</taxon>
    </lineage>
</organism>
<dbReference type="Pfam" id="PF01498">
    <property type="entry name" value="HTH_Tnp_Tc3_2"/>
    <property type="match status" value="1"/>
</dbReference>
<keyword evidence="6" id="KW-1185">Reference proteome</keyword>
<dbReference type="Pfam" id="PF07727">
    <property type="entry name" value="RVT_2"/>
    <property type="match status" value="2"/>
</dbReference>
<evidence type="ECO:0000256" key="2">
    <source>
        <dbReference type="ARBA" id="ARBA00022723"/>
    </source>
</evidence>
<dbReference type="PANTHER" id="PTHR42648">
    <property type="entry name" value="TRANSPOSASE, PUTATIVE-RELATED"/>
    <property type="match status" value="1"/>
</dbReference>
<dbReference type="Pfam" id="PF25597">
    <property type="entry name" value="SH3_retrovirus"/>
    <property type="match status" value="1"/>
</dbReference>
<feature type="non-terminal residue" evidence="5">
    <location>
        <position position="1329"/>
    </location>
</feature>